<name>A0ACB0YSQ4_MELEN</name>
<keyword evidence="2" id="KW-1185">Reference proteome</keyword>
<accession>A0ACB0YSQ4</accession>
<dbReference type="Proteomes" id="UP001497535">
    <property type="component" value="Unassembled WGS sequence"/>
</dbReference>
<comment type="caution">
    <text evidence="1">The sequence shown here is derived from an EMBL/GenBank/DDBJ whole genome shotgun (WGS) entry which is preliminary data.</text>
</comment>
<dbReference type="EMBL" id="CAVMJV010000018">
    <property type="protein sequence ID" value="CAK5061095.1"/>
    <property type="molecule type" value="Genomic_DNA"/>
</dbReference>
<reference evidence="1" key="1">
    <citation type="submission" date="2023-11" db="EMBL/GenBank/DDBJ databases">
        <authorList>
            <person name="Poullet M."/>
        </authorList>
    </citation>
    <scope>NUCLEOTIDE SEQUENCE</scope>
    <source>
        <strain evidence="1">E1834</strain>
    </source>
</reference>
<evidence type="ECO:0000313" key="1">
    <source>
        <dbReference type="EMBL" id="CAK5061095.1"/>
    </source>
</evidence>
<gene>
    <name evidence="1" type="ORF">MENTE1834_LOCUS16141</name>
</gene>
<organism evidence="1 2">
    <name type="scientific">Meloidogyne enterolobii</name>
    <name type="common">Root-knot nematode worm</name>
    <name type="synonym">Meloidogyne mayaguensis</name>
    <dbReference type="NCBI Taxonomy" id="390850"/>
    <lineage>
        <taxon>Eukaryota</taxon>
        <taxon>Metazoa</taxon>
        <taxon>Ecdysozoa</taxon>
        <taxon>Nematoda</taxon>
        <taxon>Chromadorea</taxon>
        <taxon>Rhabditida</taxon>
        <taxon>Tylenchina</taxon>
        <taxon>Tylenchomorpha</taxon>
        <taxon>Tylenchoidea</taxon>
        <taxon>Meloidogynidae</taxon>
        <taxon>Meloidogyninae</taxon>
        <taxon>Meloidogyne</taxon>
    </lineage>
</organism>
<proteinExistence type="predicted"/>
<protein>
    <submittedName>
        <fullName evidence="1">Uncharacterized protein</fullName>
    </submittedName>
</protein>
<evidence type="ECO:0000313" key="2">
    <source>
        <dbReference type="Proteomes" id="UP001497535"/>
    </source>
</evidence>
<sequence length="73" mass="8502">MDFVVSVITDINQLLILSKYITPEVVAKSLELTKQDKSILYNLLIEFNLAKYIRMKAKTKDILNKIPYKLLPF</sequence>